<dbReference type="PROSITE" id="PS50910">
    <property type="entry name" value="HEPN"/>
    <property type="match status" value="1"/>
</dbReference>
<reference evidence="5" key="3">
    <citation type="submission" date="2022-09" db="EMBL/GenBank/DDBJ databases">
        <title>Complete genome sequence of Vulcanisaeta souniana.</title>
        <authorList>
            <person name="Kato S."/>
            <person name="Itoh T."/>
            <person name="Ohkuma M."/>
        </authorList>
    </citation>
    <scope>NUCLEOTIDE SEQUENCE [LARGE SCALE GENOMIC DNA]</scope>
    <source>
        <strain evidence="5">JCM 11219</strain>
    </source>
</reference>
<evidence type="ECO:0000313" key="5">
    <source>
        <dbReference type="Proteomes" id="UP001060771"/>
    </source>
</evidence>
<dbReference type="Proteomes" id="UP001060771">
    <property type="component" value="Chromosome"/>
</dbReference>
<gene>
    <name evidence="3" type="ORF">GCM10007112_25640</name>
    <name evidence="2" type="ORF">Vsou_21960</name>
</gene>
<reference evidence="3" key="2">
    <citation type="submission" date="2020-09" db="EMBL/GenBank/DDBJ databases">
        <authorList>
            <person name="Sun Q."/>
            <person name="Ohkuma M."/>
        </authorList>
    </citation>
    <scope>NUCLEOTIDE SEQUENCE</scope>
    <source>
        <strain evidence="3">JCM 11219</strain>
    </source>
</reference>
<dbReference type="AlphaFoldDB" id="A0A830ED79"/>
<protein>
    <submittedName>
        <fullName evidence="3">DNA-binding protein</fullName>
    </submittedName>
</protein>
<dbReference type="Pfam" id="PF05168">
    <property type="entry name" value="HEPN"/>
    <property type="match status" value="1"/>
</dbReference>
<dbReference type="EMBL" id="BMNM01000021">
    <property type="protein sequence ID" value="GGI87615.1"/>
    <property type="molecule type" value="Genomic_DNA"/>
</dbReference>
<dbReference type="RefSeq" id="WP_188604275.1">
    <property type="nucleotide sequence ID" value="NZ_AP026830.1"/>
</dbReference>
<reference evidence="2" key="4">
    <citation type="journal article" date="2023" name="Microbiol. Resour. Announc.">
        <title>Complete Genome Sequence of Vulcanisaeta souniana Strain IC-059, a Hyperthermophilic Archaeon Isolated from Hot Spring Water in Japan.</title>
        <authorList>
            <person name="Kato S."/>
            <person name="Itoh T."/>
            <person name="Wu L."/>
            <person name="Ma J."/>
            <person name="Ohkuma M."/>
        </authorList>
    </citation>
    <scope>NUCLEOTIDE SEQUENCE</scope>
    <source>
        <strain evidence="2">JCM 11219</strain>
    </source>
</reference>
<dbReference type="SMART" id="SM00748">
    <property type="entry name" value="HEPN"/>
    <property type="match status" value="1"/>
</dbReference>
<keyword evidence="3" id="KW-0238">DNA-binding</keyword>
<dbReference type="EMBL" id="AP026830">
    <property type="protein sequence ID" value="BDR93103.1"/>
    <property type="molecule type" value="Genomic_DNA"/>
</dbReference>
<dbReference type="GO" id="GO:0003677">
    <property type="term" value="F:DNA binding"/>
    <property type="evidence" value="ECO:0007669"/>
    <property type="project" value="UniProtKB-KW"/>
</dbReference>
<evidence type="ECO:0000313" key="3">
    <source>
        <dbReference type="EMBL" id="GGI87615.1"/>
    </source>
</evidence>
<dbReference type="SUPFAM" id="SSF81593">
    <property type="entry name" value="Nucleotidyltransferase substrate binding subunit/domain"/>
    <property type="match status" value="1"/>
</dbReference>
<keyword evidence="5" id="KW-1185">Reference proteome</keyword>
<reference evidence="3" key="1">
    <citation type="journal article" date="2014" name="Int. J. Syst. Evol. Microbiol.">
        <title>Complete genome sequence of Corynebacterium casei LMG S-19264T (=DSM 44701T), isolated from a smear-ripened cheese.</title>
        <authorList>
            <consortium name="US DOE Joint Genome Institute (JGI-PGF)"/>
            <person name="Walter F."/>
            <person name="Albersmeier A."/>
            <person name="Kalinowski J."/>
            <person name="Ruckert C."/>
        </authorList>
    </citation>
    <scope>NUCLEOTIDE SEQUENCE</scope>
    <source>
        <strain evidence="3">JCM 11219</strain>
    </source>
</reference>
<accession>A0A830ED79</accession>
<evidence type="ECO:0000313" key="4">
    <source>
        <dbReference type="Proteomes" id="UP000657075"/>
    </source>
</evidence>
<proteinExistence type="predicted"/>
<dbReference type="OrthoDB" id="359241at2157"/>
<dbReference type="GeneID" id="76207738"/>
<organism evidence="3 4">
    <name type="scientific">Vulcanisaeta souniana JCM 11219</name>
    <dbReference type="NCBI Taxonomy" id="1293586"/>
    <lineage>
        <taxon>Archaea</taxon>
        <taxon>Thermoproteota</taxon>
        <taxon>Thermoprotei</taxon>
        <taxon>Thermoproteales</taxon>
        <taxon>Thermoproteaceae</taxon>
        <taxon>Vulcanisaeta</taxon>
    </lineage>
</organism>
<dbReference type="InterPro" id="IPR007842">
    <property type="entry name" value="HEPN_dom"/>
</dbReference>
<dbReference type="Proteomes" id="UP000657075">
    <property type="component" value="Unassembled WGS sequence"/>
</dbReference>
<feature type="domain" description="HEPN" evidence="1">
    <location>
        <begin position="7"/>
        <end position="118"/>
    </location>
</feature>
<sequence length="127" mass="14777">MEYQKWLAQALRDLRTAENSLNSGDYYACAFWAQQAVEKALKALLISRGKVVKGHDLVELGYIIRDELRIDVSRIMDYLRELTMHYTVSRYTDAANGLPYEVYTEGKARNALEMAREVVEWVRQNLQ</sequence>
<name>A0A830ED79_9CREN</name>
<dbReference type="Gene3D" id="1.20.120.330">
    <property type="entry name" value="Nucleotidyltransferases domain 2"/>
    <property type="match status" value="1"/>
</dbReference>
<evidence type="ECO:0000259" key="1">
    <source>
        <dbReference type="PROSITE" id="PS50910"/>
    </source>
</evidence>
<evidence type="ECO:0000313" key="2">
    <source>
        <dbReference type="EMBL" id="BDR93103.1"/>
    </source>
</evidence>